<protein>
    <submittedName>
        <fullName evidence="1">Uncharacterized protein</fullName>
    </submittedName>
</protein>
<dbReference type="EMBL" id="KF547927">
    <property type="protein sequence ID" value="AHA92083.1"/>
    <property type="molecule type" value="Genomic_DNA"/>
</dbReference>
<name>A0A0A0P542_9VIRU</name>
<sequence>MYVTFGSYFLRIWATLVRRVPIRSRKQNRYKKVVGKEGGYFLRLLDLDLVCLAGAGG</sequence>
<accession>A0A0A0P542</accession>
<organism evidence="1">
    <name type="scientific">Los Azufres archaeal virus 2</name>
    <dbReference type="NCBI Taxonomy" id="1425359"/>
    <lineage>
        <taxon>Viruses</taxon>
    </lineage>
</organism>
<gene>
    <name evidence="1" type="primary">orf16</name>
</gene>
<evidence type="ECO:0000313" key="1">
    <source>
        <dbReference type="EMBL" id="AHA92083.1"/>
    </source>
</evidence>
<proteinExistence type="predicted"/>
<reference evidence="1" key="1">
    <citation type="submission" date="2013-08" db="EMBL/GenBank/DDBJ databases">
        <title>Identification of novel archaea and viruses from Sulfolobales-dominated Mexican hot springs metagenomes.</title>
        <authorList>
            <person name="Servin-Garciduenas L.E."/>
            <person name="Erdmann S."/>
            <person name="Peng X."/>
            <person name="Garrett R.A."/>
            <person name="Martinez-Romero E."/>
        </authorList>
    </citation>
    <scope>NUCLEOTIDE SEQUENCE</scope>
</reference>